<evidence type="ECO:0000313" key="2">
    <source>
        <dbReference type="EMBL" id="KAK5991927.1"/>
    </source>
</evidence>
<organism evidence="2 3">
    <name type="scientific">Cladobotryum mycophilum</name>
    <dbReference type="NCBI Taxonomy" id="491253"/>
    <lineage>
        <taxon>Eukaryota</taxon>
        <taxon>Fungi</taxon>
        <taxon>Dikarya</taxon>
        <taxon>Ascomycota</taxon>
        <taxon>Pezizomycotina</taxon>
        <taxon>Sordariomycetes</taxon>
        <taxon>Hypocreomycetidae</taxon>
        <taxon>Hypocreales</taxon>
        <taxon>Hypocreaceae</taxon>
        <taxon>Cladobotryum</taxon>
    </lineage>
</organism>
<evidence type="ECO:0000259" key="1">
    <source>
        <dbReference type="Pfam" id="PF14832"/>
    </source>
</evidence>
<keyword evidence="3" id="KW-1185">Reference proteome</keyword>
<dbReference type="EMBL" id="JAVFKD010000012">
    <property type="protein sequence ID" value="KAK5991927.1"/>
    <property type="molecule type" value="Genomic_DNA"/>
</dbReference>
<gene>
    <name evidence="2" type="ORF">PT974_05317</name>
</gene>
<dbReference type="Gene3D" id="3.30.429.10">
    <property type="entry name" value="Macrophage Migration Inhibitory Factor"/>
    <property type="match status" value="1"/>
</dbReference>
<dbReference type="InterPro" id="IPR028116">
    <property type="entry name" value="Cis-CaaD-like"/>
</dbReference>
<dbReference type="InterPro" id="IPR014347">
    <property type="entry name" value="Tautomerase/MIF_sf"/>
</dbReference>
<proteinExistence type="predicted"/>
<reference evidence="2 3" key="1">
    <citation type="submission" date="2024-01" db="EMBL/GenBank/DDBJ databases">
        <title>Complete genome of Cladobotryum mycophilum ATHUM6906.</title>
        <authorList>
            <person name="Christinaki A.C."/>
            <person name="Myridakis A.I."/>
            <person name="Kouvelis V.N."/>
        </authorList>
    </citation>
    <scope>NUCLEOTIDE SEQUENCE [LARGE SCALE GENOMIC DNA]</scope>
    <source>
        <strain evidence="2 3">ATHUM6906</strain>
    </source>
</reference>
<protein>
    <recommendedName>
        <fullName evidence="1">Tautomerase cis-CaaD-like domain-containing protein</fullName>
    </recommendedName>
</protein>
<feature type="domain" description="Tautomerase cis-CaaD-like" evidence="1">
    <location>
        <begin position="1"/>
        <end position="139"/>
    </location>
</feature>
<dbReference type="Pfam" id="PF14832">
    <property type="entry name" value="Tautomerase_3"/>
    <property type="match status" value="1"/>
</dbReference>
<name>A0ABR0SIE9_9HYPO</name>
<dbReference type="Proteomes" id="UP001338125">
    <property type="component" value="Unassembled WGS sequence"/>
</dbReference>
<evidence type="ECO:0000313" key="3">
    <source>
        <dbReference type="Proteomes" id="UP001338125"/>
    </source>
</evidence>
<accession>A0ABR0SIE9</accession>
<comment type="caution">
    <text evidence="2">The sequence shown here is derived from an EMBL/GenBank/DDBJ whole genome shotgun (WGS) entry which is preliminary data.</text>
</comment>
<sequence length="143" mass="16766">MPLWLVFYSPGTFADDEAKHAFAEDVCSFYTDIGLPKFYVVIEFIKQSLSETWVGAEKKDKPFIRLVVDHVANPFPEDDEIRHRGMEKIEKILKPHIADKGYDWEIHIDETDRKLWRVNGFVPPPYQSEGEALWVKENRPVPY</sequence>